<geneLocation type="plasmid" evidence="2 5">
    <name>pSA1</name>
</geneLocation>
<feature type="transmembrane region" description="Helical" evidence="1">
    <location>
        <begin position="204"/>
        <end position="223"/>
    </location>
</feature>
<dbReference type="Proteomes" id="UP000024329">
    <property type="component" value="Unassembled WGS sequence"/>
</dbReference>
<accession>A0A031K1P2</accession>
<dbReference type="Proteomes" id="UP000094626">
    <property type="component" value="Plasmid pSA1"/>
</dbReference>
<feature type="transmembrane region" description="Helical" evidence="1">
    <location>
        <begin position="165"/>
        <end position="184"/>
    </location>
</feature>
<evidence type="ECO:0000256" key="1">
    <source>
        <dbReference type="SAM" id="Phobius"/>
    </source>
</evidence>
<keyword evidence="2" id="KW-0614">Plasmid</keyword>
<feature type="transmembrane region" description="Helical" evidence="1">
    <location>
        <begin position="7"/>
        <end position="29"/>
    </location>
</feature>
<feature type="transmembrane region" description="Helical" evidence="1">
    <location>
        <begin position="136"/>
        <end position="158"/>
    </location>
</feature>
<protein>
    <recommendedName>
        <fullName evidence="6">DUF4386 domain-containing protein</fullName>
    </recommendedName>
</protein>
<reference evidence="3 4" key="1">
    <citation type="submission" date="2014-03" db="EMBL/GenBank/DDBJ databases">
        <title>Whole genome sequence of Novosphingobium resinovorum KF1.</title>
        <authorList>
            <person name="Gan H.M."/>
            <person name="Gan H.Y."/>
            <person name="Chew T.H."/>
            <person name="Savka M.A."/>
        </authorList>
    </citation>
    <scope>NUCLEOTIDE SEQUENCE [LARGE SCALE GENOMIC DNA]</scope>
    <source>
        <strain evidence="3 4">KF1</strain>
    </source>
</reference>
<keyword evidence="1" id="KW-0812">Transmembrane</keyword>
<dbReference type="KEGG" id="nre:BES08_18425"/>
<evidence type="ECO:0000313" key="5">
    <source>
        <dbReference type="Proteomes" id="UP000094626"/>
    </source>
</evidence>
<proteinExistence type="predicted"/>
<evidence type="ECO:0008006" key="6">
    <source>
        <dbReference type="Google" id="ProtNLM"/>
    </source>
</evidence>
<organism evidence="3 4">
    <name type="scientific">Novosphingobium resinovorum</name>
    <dbReference type="NCBI Taxonomy" id="158500"/>
    <lineage>
        <taxon>Bacteria</taxon>
        <taxon>Pseudomonadati</taxon>
        <taxon>Pseudomonadota</taxon>
        <taxon>Alphaproteobacteria</taxon>
        <taxon>Sphingomonadales</taxon>
        <taxon>Sphingomonadaceae</taxon>
        <taxon>Novosphingobium</taxon>
    </lineage>
</organism>
<dbReference type="eggNOG" id="ENOG5031S3R">
    <property type="taxonomic scope" value="Bacteria"/>
</dbReference>
<gene>
    <name evidence="2" type="ORF">BES08_18425</name>
    <name evidence="3" type="ORF">BV97_01862</name>
</gene>
<dbReference type="EMBL" id="JFYZ01000005">
    <property type="protein sequence ID" value="EZP82938.1"/>
    <property type="molecule type" value="Genomic_DNA"/>
</dbReference>
<keyword evidence="1" id="KW-0472">Membrane</keyword>
<keyword evidence="1" id="KW-1133">Transmembrane helix</keyword>
<feature type="transmembrane region" description="Helical" evidence="1">
    <location>
        <begin position="96"/>
        <end position="116"/>
    </location>
</feature>
<dbReference type="AlphaFoldDB" id="A0A031K1P2"/>
<dbReference type="PATRIC" id="fig|158500.4.peg.1907"/>
<sequence>METPYKYVRICAWGGPILLIVTIIFWGILGRNIPPYSAGLSAAEFKAQFAPVADQIRVGMTVTIACSVLYFVWGLAITKVMEKVERHNNVLSTLQLWGAGFTTLIFVIPCGIWLTATFRADTLEPGTLQILFDLGWMIFDLAYSLTTLQMVALGVCFLSDRRQVPLFPAWVSWFSIWVGVMFVIEALNPFFKTGPFSRSGTVNYWLEFSIFFLFMAIISVYLFKAIDRLVREEAP</sequence>
<evidence type="ECO:0000313" key="2">
    <source>
        <dbReference type="EMBL" id="AOR78887.1"/>
    </source>
</evidence>
<feature type="transmembrane region" description="Helical" evidence="1">
    <location>
        <begin position="56"/>
        <end position="76"/>
    </location>
</feature>
<name>A0A031K1P2_9SPHN</name>
<dbReference type="RefSeq" id="WP_036525251.1">
    <property type="nucleotide sequence ID" value="NZ_CP017076.1"/>
</dbReference>
<dbReference type="EMBL" id="CP017076">
    <property type="protein sequence ID" value="AOR78887.1"/>
    <property type="molecule type" value="Genomic_DNA"/>
</dbReference>
<evidence type="ECO:0000313" key="4">
    <source>
        <dbReference type="Proteomes" id="UP000024329"/>
    </source>
</evidence>
<reference evidence="5" key="3">
    <citation type="journal article" date="2017" name="J. Biotechnol.">
        <title>Complete genome sequence of Novosphingobium resinovorum SA1, a versatile xenobiotic-degrading bacterium capable of utilizing sulfanilic acid.</title>
        <authorList>
            <person name="Hegedus B."/>
            <person name="Kos P.B."/>
            <person name="Balint B."/>
            <person name="Maroti G."/>
            <person name="Gan H.M."/>
            <person name="Perei K."/>
            <person name="Rakhely G."/>
        </authorList>
    </citation>
    <scope>NUCLEOTIDE SEQUENCE [LARGE SCALE GENOMIC DNA]</scope>
    <source>
        <strain evidence="5">SA1</strain>
    </source>
</reference>
<reference evidence="2" key="2">
    <citation type="submission" date="2016-08" db="EMBL/GenBank/DDBJ databases">
        <authorList>
            <person name="Seilhamer J.J."/>
        </authorList>
    </citation>
    <scope>NUCLEOTIDE SEQUENCE [LARGE SCALE GENOMIC DNA]</scope>
    <source>
        <strain evidence="2">SA1</strain>
        <plasmid evidence="2">pSA1</plasmid>
    </source>
</reference>
<keyword evidence="5" id="KW-1185">Reference proteome</keyword>
<evidence type="ECO:0000313" key="3">
    <source>
        <dbReference type="EMBL" id="EZP82938.1"/>
    </source>
</evidence>